<evidence type="ECO:0000256" key="2">
    <source>
        <dbReference type="ARBA" id="ARBA00022741"/>
    </source>
</evidence>
<feature type="domain" description="Protein kinase" evidence="7">
    <location>
        <begin position="46"/>
        <end position="350"/>
    </location>
</feature>
<dbReference type="InterPro" id="IPR011009">
    <property type="entry name" value="Kinase-like_dom_sf"/>
</dbReference>
<evidence type="ECO:0000256" key="3">
    <source>
        <dbReference type="ARBA" id="ARBA00022777"/>
    </source>
</evidence>
<evidence type="ECO:0000313" key="9">
    <source>
        <dbReference type="Proteomes" id="UP000682877"/>
    </source>
</evidence>
<gene>
    <name evidence="8" type="ORF">AARE701A_LOCUS6697</name>
</gene>
<dbReference type="InterPro" id="IPR000719">
    <property type="entry name" value="Prot_kinase_dom"/>
</dbReference>
<dbReference type="InterPro" id="IPR052059">
    <property type="entry name" value="CR_Ser/Thr_kinase"/>
</dbReference>
<accession>A0A8S1ZWG1</accession>
<dbReference type="GO" id="GO:0004672">
    <property type="term" value="F:protein kinase activity"/>
    <property type="evidence" value="ECO:0007669"/>
    <property type="project" value="InterPro"/>
</dbReference>
<dbReference type="SUPFAM" id="SSF56112">
    <property type="entry name" value="Protein kinase-like (PK-like)"/>
    <property type="match status" value="1"/>
</dbReference>
<keyword evidence="4 5" id="KW-0067">ATP-binding</keyword>
<keyword evidence="2 5" id="KW-0547">Nucleotide-binding</keyword>
<evidence type="ECO:0000256" key="5">
    <source>
        <dbReference type="PROSITE-ProRule" id="PRU10141"/>
    </source>
</evidence>
<evidence type="ECO:0000256" key="6">
    <source>
        <dbReference type="SAM" id="MobiDB-lite"/>
    </source>
</evidence>
<dbReference type="FunFam" id="3.30.200.20:FF:000225">
    <property type="entry name" value="cold-responsive protein kinase 1"/>
    <property type="match status" value="1"/>
</dbReference>
<evidence type="ECO:0000313" key="8">
    <source>
        <dbReference type="EMBL" id="CAE5966604.1"/>
    </source>
</evidence>
<dbReference type="Gene3D" id="1.10.510.10">
    <property type="entry name" value="Transferase(Phosphotransferase) domain 1"/>
    <property type="match status" value="1"/>
</dbReference>
<dbReference type="Proteomes" id="UP000682877">
    <property type="component" value="Chromosome 3"/>
</dbReference>
<dbReference type="EMBL" id="LR999453">
    <property type="protein sequence ID" value="CAE5966604.1"/>
    <property type="molecule type" value="Genomic_DNA"/>
</dbReference>
<dbReference type="GO" id="GO:0005524">
    <property type="term" value="F:ATP binding"/>
    <property type="evidence" value="ECO:0007669"/>
    <property type="project" value="UniProtKB-UniRule"/>
</dbReference>
<feature type="compositionally biased region" description="Low complexity" evidence="6">
    <location>
        <begin position="333"/>
        <end position="350"/>
    </location>
</feature>
<reference evidence="8" key="1">
    <citation type="submission" date="2021-01" db="EMBL/GenBank/DDBJ databases">
        <authorList>
            <person name="Bezrukov I."/>
        </authorList>
    </citation>
    <scope>NUCLEOTIDE SEQUENCE</scope>
</reference>
<dbReference type="PANTHER" id="PTHR47973">
    <property type="entry name" value="CYSTEINE-RICH RECEPTOR-LIKE PROTEIN KINASE 3"/>
    <property type="match status" value="1"/>
</dbReference>
<dbReference type="PROSITE" id="PS00107">
    <property type="entry name" value="PROTEIN_KINASE_ATP"/>
    <property type="match status" value="1"/>
</dbReference>
<sequence length="350" mass="38441">MRYNCFGLFDMCKGSDRLGQREAEEICTNNVRVFSYNSLRSATDGFHPTKRIGGGGYGVVFKGVLRDGTQVAVKSLSAESKQGTREFLTEINLISNIHHPNLVNLIGCCIEGNNRILVYEYLENNSLASVLLGSRSRYVPLDWSKRAAICVGTASDNVTHVSTRVAGTVGYLAPEYALLGQLTKKADVYSFGILVLEVISGNSSTRAAFGDDYMVLVEWVWKLREERRLLECVDTDLTKFPEDEVTRFIKVALFCTQAAAQKRPNMKQVVEMLCRKELNLNEDALTEPGVYRGVNKGRNHRGIGLIGGQGGSSQESSSTQRYKGKSSAGPQGSTSTSNISIQSITEVAPR</sequence>
<dbReference type="Gene3D" id="3.30.200.20">
    <property type="entry name" value="Phosphorylase Kinase, domain 1"/>
    <property type="match status" value="1"/>
</dbReference>
<dbReference type="AlphaFoldDB" id="A0A8S1ZWG1"/>
<evidence type="ECO:0000256" key="4">
    <source>
        <dbReference type="ARBA" id="ARBA00022840"/>
    </source>
</evidence>
<dbReference type="PROSITE" id="PS50011">
    <property type="entry name" value="PROTEIN_KINASE_DOM"/>
    <property type="match status" value="1"/>
</dbReference>
<feature type="binding site" evidence="5">
    <location>
        <position position="74"/>
    </location>
    <ligand>
        <name>ATP</name>
        <dbReference type="ChEBI" id="CHEBI:30616"/>
    </ligand>
</feature>
<organism evidence="8 9">
    <name type="scientific">Arabidopsis arenosa</name>
    <name type="common">Sand rock-cress</name>
    <name type="synonym">Cardaminopsis arenosa</name>
    <dbReference type="NCBI Taxonomy" id="38785"/>
    <lineage>
        <taxon>Eukaryota</taxon>
        <taxon>Viridiplantae</taxon>
        <taxon>Streptophyta</taxon>
        <taxon>Embryophyta</taxon>
        <taxon>Tracheophyta</taxon>
        <taxon>Spermatophyta</taxon>
        <taxon>Magnoliopsida</taxon>
        <taxon>eudicotyledons</taxon>
        <taxon>Gunneridae</taxon>
        <taxon>Pentapetalae</taxon>
        <taxon>rosids</taxon>
        <taxon>malvids</taxon>
        <taxon>Brassicales</taxon>
        <taxon>Brassicaceae</taxon>
        <taxon>Camelineae</taxon>
        <taxon>Arabidopsis</taxon>
    </lineage>
</organism>
<proteinExistence type="predicted"/>
<evidence type="ECO:0000259" key="7">
    <source>
        <dbReference type="PROSITE" id="PS50011"/>
    </source>
</evidence>
<name>A0A8S1ZWG1_ARAAE</name>
<dbReference type="Pfam" id="PF07714">
    <property type="entry name" value="PK_Tyr_Ser-Thr"/>
    <property type="match status" value="2"/>
</dbReference>
<dbReference type="InterPro" id="IPR001245">
    <property type="entry name" value="Ser-Thr/Tyr_kinase_cat_dom"/>
</dbReference>
<keyword evidence="1" id="KW-0808">Transferase</keyword>
<keyword evidence="9" id="KW-1185">Reference proteome</keyword>
<dbReference type="InterPro" id="IPR017441">
    <property type="entry name" value="Protein_kinase_ATP_BS"/>
</dbReference>
<protein>
    <recommendedName>
        <fullName evidence="7">Protein kinase domain-containing protein</fullName>
    </recommendedName>
</protein>
<evidence type="ECO:0000256" key="1">
    <source>
        <dbReference type="ARBA" id="ARBA00022679"/>
    </source>
</evidence>
<feature type="region of interest" description="Disordered" evidence="6">
    <location>
        <begin position="302"/>
        <end position="350"/>
    </location>
</feature>
<keyword evidence="3" id="KW-0418">Kinase</keyword>